<evidence type="ECO:0000313" key="3">
    <source>
        <dbReference type="Proteomes" id="UP000289738"/>
    </source>
</evidence>
<dbReference type="EMBL" id="SDMP01000003">
    <property type="protein sequence ID" value="RYR67413.1"/>
    <property type="molecule type" value="Genomic_DNA"/>
</dbReference>
<dbReference type="SMART" id="SM00327">
    <property type="entry name" value="VWA"/>
    <property type="match status" value="1"/>
</dbReference>
<dbReference type="STRING" id="3818.A0A445DW60"/>
<organism evidence="2 3">
    <name type="scientific">Arachis hypogaea</name>
    <name type="common">Peanut</name>
    <dbReference type="NCBI Taxonomy" id="3818"/>
    <lineage>
        <taxon>Eukaryota</taxon>
        <taxon>Viridiplantae</taxon>
        <taxon>Streptophyta</taxon>
        <taxon>Embryophyta</taxon>
        <taxon>Tracheophyta</taxon>
        <taxon>Spermatophyta</taxon>
        <taxon>Magnoliopsida</taxon>
        <taxon>eudicotyledons</taxon>
        <taxon>Gunneridae</taxon>
        <taxon>Pentapetalae</taxon>
        <taxon>rosids</taxon>
        <taxon>fabids</taxon>
        <taxon>Fabales</taxon>
        <taxon>Fabaceae</taxon>
        <taxon>Papilionoideae</taxon>
        <taxon>50 kb inversion clade</taxon>
        <taxon>dalbergioids sensu lato</taxon>
        <taxon>Dalbergieae</taxon>
        <taxon>Pterocarpus clade</taxon>
        <taxon>Arachis</taxon>
    </lineage>
</organism>
<dbReference type="PROSITE" id="PS50234">
    <property type="entry name" value="VWFA"/>
    <property type="match status" value="1"/>
</dbReference>
<evidence type="ECO:0000313" key="2">
    <source>
        <dbReference type="EMBL" id="RYR67413.1"/>
    </source>
</evidence>
<evidence type="ECO:0000259" key="1">
    <source>
        <dbReference type="PROSITE" id="PS50234"/>
    </source>
</evidence>
<keyword evidence="3" id="KW-1185">Reference proteome</keyword>
<protein>
    <recommendedName>
        <fullName evidence="1">VWFA domain-containing protein</fullName>
    </recommendedName>
</protein>
<accession>A0A445DW60</accession>
<dbReference type="PANTHER" id="PTHR46503">
    <property type="entry name" value="INTER-ALPHA-TRYPSIN INHIBITOR HEAVY CHAIN-LIKE PROTEIN"/>
    <property type="match status" value="1"/>
</dbReference>
<name>A0A445DW60_ARAHY</name>
<dbReference type="Proteomes" id="UP000289738">
    <property type="component" value="Chromosome A03"/>
</dbReference>
<proteinExistence type="predicted"/>
<dbReference type="PANTHER" id="PTHR46503:SF17">
    <property type="entry name" value="INTER-ALPHA-TRYPSIN INHIBITOR HEAVY CHAIN-LIKE PROTEIN"/>
    <property type="match status" value="1"/>
</dbReference>
<gene>
    <name evidence="2" type="ORF">Ahy_A03g013759</name>
</gene>
<dbReference type="InterPro" id="IPR036465">
    <property type="entry name" value="vWFA_dom_sf"/>
</dbReference>
<dbReference type="SUPFAM" id="SSF53300">
    <property type="entry name" value="vWA-like"/>
    <property type="match status" value="1"/>
</dbReference>
<dbReference type="Gene3D" id="3.40.50.410">
    <property type="entry name" value="von Willebrand factor, type A domain"/>
    <property type="match status" value="1"/>
</dbReference>
<dbReference type="Pfam" id="PF00092">
    <property type="entry name" value="VWA"/>
    <property type="match status" value="1"/>
</dbReference>
<dbReference type="AlphaFoldDB" id="A0A445DW60"/>
<sequence length="759" mass="84544">MAEEFSRSVEDGLRLAKRIYFGNDRAVAPPKPPASMTKSETGFLPTGPMVYAVINDPAIVDNPDIPSYQPHVHGRCDPPALIPIQMNAIELVAECYLDTALVTLSGTWRLHCVSSVRSSDCRIAVPMGAQGSILGAEVSVNNNRKYYFTQLVDLEGDIRKENWLEARDGGFLKPHIFTFDIPQIDGGSIISVKFRWSQNILCRNDLFSLLVPFTFPDFVNPAGKRMSKKEAMQVKVNAVTGNEFQPHQMSHPLKEKRHSDEGTKVFTYDSNVLSFTKSDFRFSYIVPSSQINGGVLLESPSSGDFGEKEVFCMYLSPGNLQSYKVFRKDIVFVIDISGSMRGKLIEDMKSSLSAALSKLDADDSFSIIAFNGESYQFSSSLELASKDNIEKATEWINMNFVAGGDTNISNPLKTAIEMLSGGRSSVPIVFLVTDGTVENERQICDMVKKRMVKKESISPRIYTFGIGPFCNQYFLRMLAVIGRGQHDTALDVGNWHDTVQLRMQELLDKASSLVLANITVETFDNWDKVELYPFHLPDLSSTGPLVLSGSYKGHFPETVKVKGVLADFNNFDLDVKIRKFKDLPVEKLCARDQIDYLTAKAWLLENKELEQKVVEMSLDTGFMSEYTGMTVLGHDLAKSKHKAKLKRKYTTRKRRNIQGEPVILLPNMGIGFGDLTRTMENVQPGCEEPRLPDQAELLVLAASHCCGRLCNHCCCMCCIQCCGKINHQFANTITQLCVGIGCYSCFSCCVDLCCADMDG</sequence>
<dbReference type="InterPro" id="IPR002035">
    <property type="entry name" value="VWF_A"/>
</dbReference>
<comment type="caution">
    <text evidence="2">The sequence shown here is derived from an EMBL/GenBank/DDBJ whole genome shotgun (WGS) entry which is preliminary data.</text>
</comment>
<reference evidence="2 3" key="1">
    <citation type="submission" date="2019-01" db="EMBL/GenBank/DDBJ databases">
        <title>Sequencing of cultivated peanut Arachis hypogaea provides insights into genome evolution and oil improvement.</title>
        <authorList>
            <person name="Chen X."/>
        </authorList>
    </citation>
    <scope>NUCLEOTIDE SEQUENCE [LARGE SCALE GENOMIC DNA]</scope>
    <source>
        <strain evidence="3">cv. Fuhuasheng</strain>
        <tissue evidence="2">Leaves</tissue>
    </source>
</reference>
<feature type="domain" description="VWFA" evidence="1">
    <location>
        <begin position="329"/>
        <end position="510"/>
    </location>
</feature>